<organism evidence="1 2">
    <name type="scientific">Phytophthora nicotianae P1976</name>
    <dbReference type="NCBI Taxonomy" id="1317066"/>
    <lineage>
        <taxon>Eukaryota</taxon>
        <taxon>Sar</taxon>
        <taxon>Stramenopiles</taxon>
        <taxon>Oomycota</taxon>
        <taxon>Peronosporomycetes</taxon>
        <taxon>Peronosporales</taxon>
        <taxon>Peronosporaceae</taxon>
        <taxon>Phytophthora</taxon>
    </lineage>
</organism>
<dbReference type="AlphaFoldDB" id="A0A081AG01"/>
<accession>A0A081AG01</accession>
<evidence type="ECO:0000313" key="2">
    <source>
        <dbReference type="Proteomes" id="UP000028582"/>
    </source>
</evidence>
<dbReference type="EMBL" id="ANJA01001288">
    <property type="protein sequence ID" value="ETO77812.1"/>
    <property type="molecule type" value="Genomic_DNA"/>
</dbReference>
<comment type="caution">
    <text evidence="1">The sequence shown here is derived from an EMBL/GenBank/DDBJ whole genome shotgun (WGS) entry which is preliminary data.</text>
</comment>
<name>A0A081AG01_PHYNI</name>
<protein>
    <submittedName>
        <fullName evidence="1">Uncharacterized protein</fullName>
    </submittedName>
</protein>
<evidence type="ECO:0000313" key="1">
    <source>
        <dbReference type="EMBL" id="ETO77812.1"/>
    </source>
</evidence>
<dbReference type="Proteomes" id="UP000028582">
    <property type="component" value="Unassembled WGS sequence"/>
</dbReference>
<feature type="non-terminal residue" evidence="1">
    <location>
        <position position="1"/>
    </location>
</feature>
<proteinExistence type="predicted"/>
<sequence length="39" mass="4352">SIPSKQCIGPEGLKNDLLELESTPGIHTYGNLQRRPFQN</sequence>
<gene>
    <name evidence="1" type="ORF">F444_07063</name>
</gene>
<reference evidence="1 2" key="1">
    <citation type="submission" date="2013-11" db="EMBL/GenBank/DDBJ databases">
        <title>The Genome Sequence of Phytophthora parasitica P1976.</title>
        <authorList>
            <consortium name="The Broad Institute Genomics Platform"/>
            <person name="Russ C."/>
            <person name="Tyler B."/>
            <person name="Panabieres F."/>
            <person name="Shan W."/>
            <person name="Tripathy S."/>
            <person name="Grunwald N."/>
            <person name="Machado M."/>
            <person name="Johnson C.S."/>
            <person name="Walker B."/>
            <person name="Young S."/>
            <person name="Zeng Q."/>
            <person name="Gargeya S."/>
            <person name="Fitzgerald M."/>
            <person name="Haas B."/>
            <person name="Abouelleil A."/>
            <person name="Allen A.W."/>
            <person name="Alvarado L."/>
            <person name="Arachchi H.M."/>
            <person name="Berlin A.M."/>
            <person name="Chapman S.B."/>
            <person name="Gainer-Dewar J."/>
            <person name="Goldberg J."/>
            <person name="Griggs A."/>
            <person name="Gujja S."/>
            <person name="Hansen M."/>
            <person name="Howarth C."/>
            <person name="Imamovic A."/>
            <person name="Ireland A."/>
            <person name="Larimer J."/>
            <person name="McCowan C."/>
            <person name="Murphy C."/>
            <person name="Pearson M."/>
            <person name="Poon T.W."/>
            <person name="Priest M."/>
            <person name="Roberts A."/>
            <person name="Saif S."/>
            <person name="Shea T."/>
            <person name="Sisk P."/>
            <person name="Sykes S."/>
            <person name="Wortman J."/>
            <person name="Nusbaum C."/>
            <person name="Birren B."/>
        </authorList>
    </citation>
    <scope>NUCLEOTIDE SEQUENCE [LARGE SCALE GENOMIC DNA]</scope>
    <source>
        <strain evidence="1 2">P1976</strain>
    </source>
</reference>